<keyword evidence="1" id="KW-1133">Transmembrane helix</keyword>
<proteinExistence type="predicted"/>
<dbReference type="Proteomes" id="UP000094960">
    <property type="component" value="Chromosome"/>
</dbReference>
<keyword evidence="1" id="KW-0472">Membrane</keyword>
<organism evidence="2 3">
    <name type="scientific">Streptomyces fodineus</name>
    <dbReference type="NCBI Taxonomy" id="1904616"/>
    <lineage>
        <taxon>Bacteria</taxon>
        <taxon>Bacillati</taxon>
        <taxon>Actinomycetota</taxon>
        <taxon>Actinomycetes</taxon>
        <taxon>Kitasatosporales</taxon>
        <taxon>Streptomycetaceae</taxon>
        <taxon>Streptomyces</taxon>
    </lineage>
</organism>
<evidence type="ECO:0000313" key="3">
    <source>
        <dbReference type="Proteomes" id="UP000094960"/>
    </source>
</evidence>
<keyword evidence="1" id="KW-0812">Transmembrane</keyword>
<feature type="transmembrane region" description="Helical" evidence="1">
    <location>
        <begin position="12"/>
        <end position="35"/>
    </location>
</feature>
<evidence type="ECO:0000256" key="1">
    <source>
        <dbReference type="SAM" id="Phobius"/>
    </source>
</evidence>
<protein>
    <submittedName>
        <fullName evidence="2">Uncharacterized protein</fullName>
    </submittedName>
</protein>
<reference evidence="3" key="1">
    <citation type="submission" date="2016-09" db="EMBL/GenBank/DDBJ databases">
        <title>Streptomyces puniciscabiei strain:TW1S1 Genome sequencing and assembly.</title>
        <authorList>
            <person name="Kim M.-K."/>
            <person name="Kim S.B."/>
        </authorList>
    </citation>
    <scope>NUCLEOTIDE SEQUENCE [LARGE SCALE GENOMIC DNA]</scope>
    <source>
        <strain evidence="3">TW1S1</strain>
    </source>
</reference>
<evidence type="ECO:0000313" key="2">
    <source>
        <dbReference type="EMBL" id="AOR33369.1"/>
    </source>
</evidence>
<keyword evidence="3" id="KW-1185">Reference proteome</keyword>
<feature type="transmembrane region" description="Helical" evidence="1">
    <location>
        <begin position="41"/>
        <end position="60"/>
    </location>
</feature>
<accession>A0A1D7YDF3</accession>
<dbReference type="RefSeq" id="WP_069779944.1">
    <property type="nucleotide sequence ID" value="NZ_CP017248.1"/>
</dbReference>
<gene>
    <name evidence="2" type="ORF">BFF78_21880</name>
</gene>
<dbReference type="EMBL" id="CP017248">
    <property type="protein sequence ID" value="AOR33369.1"/>
    <property type="molecule type" value="Genomic_DNA"/>
</dbReference>
<dbReference type="KEGG" id="spun:BFF78_21880"/>
<sequence length="122" mass="12463">MSLYDEGHTIAGWTGFGIATVGSGVVGLGVCTTSLPAVAGGLAVVAVSVLVTWVLHLAGWGKPPGVRARGQWGMRVRDAQAREGHTGCVGCRLAGRERRTVVVAAATGRPTAAESIPLSPFE</sequence>
<dbReference type="AlphaFoldDB" id="A0A1D7YDF3"/>
<name>A0A1D7YDF3_9ACTN</name>
<dbReference type="NCBIfam" id="NF041681">
    <property type="entry name" value="HGxxPAAW"/>
    <property type="match status" value="1"/>
</dbReference>